<feature type="transmembrane region" description="Helical" evidence="6">
    <location>
        <begin position="215"/>
        <end position="235"/>
    </location>
</feature>
<feature type="transmembrane region" description="Helical" evidence="6">
    <location>
        <begin position="147"/>
        <end position="168"/>
    </location>
</feature>
<name>A0ABN1CQI9_SACER</name>
<organism evidence="8 9">
    <name type="scientific">Saccharopolyspora erythraea</name>
    <name type="common">Streptomyces erythraeus</name>
    <dbReference type="NCBI Taxonomy" id="1836"/>
    <lineage>
        <taxon>Bacteria</taxon>
        <taxon>Bacillati</taxon>
        <taxon>Actinomycetota</taxon>
        <taxon>Actinomycetes</taxon>
        <taxon>Pseudonocardiales</taxon>
        <taxon>Pseudonocardiaceae</taxon>
        <taxon>Saccharopolyspora</taxon>
    </lineage>
</organism>
<evidence type="ECO:0000313" key="8">
    <source>
        <dbReference type="EMBL" id="GAA0523753.1"/>
    </source>
</evidence>
<gene>
    <name evidence="8" type="ORF">GCM10009533_23800</name>
</gene>
<feature type="domain" description="EamA" evidence="7">
    <location>
        <begin position="149"/>
        <end position="289"/>
    </location>
</feature>
<feature type="transmembrane region" description="Helical" evidence="6">
    <location>
        <begin position="69"/>
        <end position="86"/>
    </location>
</feature>
<dbReference type="EMBL" id="BAAAGS010000012">
    <property type="protein sequence ID" value="GAA0523753.1"/>
    <property type="molecule type" value="Genomic_DNA"/>
</dbReference>
<reference evidence="8 9" key="1">
    <citation type="journal article" date="2019" name="Int. J. Syst. Evol. Microbiol.">
        <title>The Global Catalogue of Microorganisms (GCM) 10K type strain sequencing project: providing services to taxonomists for standard genome sequencing and annotation.</title>
        <authorList>
            <consortium name="The Broad Institute Genomics Platform"/>
            <consortium name="The Broad Institute Genome Sequencing Center for Infectious Disease"/>
            <person name="Wu L."/>
            <person name="Ma J."/>
        </authorList>
    </citation>
    <scope>NUCLEOTIDE SEQUENCE [LARGE SCALE GENOMIC DNA]</scope>
    <source>
        <strain evidence="8 9">JCM 10303</strain>
    </source>
</reference>
<sequence>MNNPASYYRLAALALLWGSSFLLIKVALEALSPTQVALTRIVLGALVLVALCAVRGIRLRGSAALWRRIATAGLFASALPWVLFGVGEQTVASGLTGVINATTPLWTALFGMLLARETPPKSRLAGLGVGFAGVVLIFAPWQGGDLLTPGVLACLGAAASYGVGYVYIGRKLTGESLREHGLSPLALAAMQMIAAAGFAAIALPIDGLRPVHPEPLALLSLAVLGVLGTGIAFAMNYRLIADEGATTASSVAYLMPIVSVLLGWLVLDEQLGARVLTGMALVLAGVLLLRRSNRPTTEKPRIVRGLLRGSKLYAELATNHPGK</sequence>
<keyword evidence="4 6" id="KW-1133">Transmembrane helix</keyword>
<feature type="transmembrane region" description="Helical" evidence="6">
    <location>
        <begin position="124"/>
        <end position="141"/>
    </location>
</feature>
<evidence type="ECO:0000256" key="2">
    <source>
        <dbReference type="ARBA" id="ARBA00007362"/>
    </source>
</evidence>
<feature type="transmembrane region" description="Helical" evidence="6">
    <location>
        <begin position="92"/>
        <end position="115"/>
    </location>
</feature>
<dbReference type="Proteomes" id="UP001500729">
    <property type="component" value="Unassembled WGS sequence"/>
</dbReference>
<feature type="transmembrane region" description="Helical" evidence="6">
    <location>
        <begin position="247"/>
        <end position="265"/>
    </location>
</feature>
<evidence type="ECO:0000313" key="9">
    <source>
        <dbReference type="Proteomes" id="UP001500729"/>
    </source>
</evidence>
<dbReference type="InterPro" id="IPR050638">
    <property type="entry name" value="AA-Vitamin_Transporters"/>
</dbReference>
<dbReference type="SUPFAM" id="SSF103481">
    <property type="entry name" value="Multidrug resistance efflux transporter EmrE"/>
    <property type="match status" value="2"/>
</dbReference>
<feature type="transmembrane region" description="Helical" evidence="6">
    <location>
        <begin position="271"/>
        <end position="289"/>
    </location>
</feature>
<dbReference type="RefSeq" id="WP_009943381.1">
    <property type="nucleotide sequence ID" value="NZ_BAAAGS010000012.1"/>
</dbReference>
<accession>A0ABN1CQI9</accession>
<evidence type="ECO:0000256" key="6">
    <source>
        <dbReference type="SAM" id="Phobius"/>
    </source>
</evidence>
<dbReference type="Pfam" id="PF00892">
    <property type="entry name" value="EamA"/>
    <property type="match status" value="2"/>
</dbReference>
<keyword evidence="5 6" id="KW-0472">Membrane</keyword>
<evidence type="ECO:0000256" key="3">
    <source>
        <dbReference type="ARBA" id="ARBA00022692"/>
    </source>
</evidence>
<dbReference type="PANTHER" id="PTHR32322">
    <property type="entry name" value="INNER MEMBRANE TRANSPORTER"/>
    <property type="match status" value="1"/>
</dbReference>
<comment type="similarity">
    <text evidence="2">Belongs to the EamA transporter family.</text>
</comment>
<dbReference type="Gene3D" id="1.10.3730.20">
    <property type="match status" value="1"/>
</dbReference>
<evidence type="ECO:0000256" key="4">
    <source>
        <dbReference type="ARBA" id="ARBA00022989"/>
    </source>
</evidence>
<evidence type="ECO:0000256" key="1">
    <source>
        <dbReference type="ARBA" id="ARBA00004141"/>
    </source>
</evidence>
<feature type="transmembrane region" description="Helical" evidence="6">
    <location>
        <begin position="37"/>
        <end position="57"/>
    </location>
</feature>
<dbReference type="PANTHER" id="PTHR32322:SF9">
    <property type="entry name" value="AMINO-ACID METABOLITE EFFLUX PUMP-RELATED"/>
    <property type="match status" value="1"/>
</dbReference>
<keyword evidence="9" id="KW-1185">Reference proteome</keyword>
<keyword evidence="3 6" id="KW-0812">Transmembrane</keyword>
<dbReference type="InterPro" id="IPR000620">
    <property type="entry name" value="EamA_dom"/>
</dbReference>
<feature type="transmembrane region" description="Helical" evidence="6">
    <location>
        <begin position="180"/>
        <end position="203"/>
    </location>
</feature>
<proteinExistence type="inferred from homology"/>
<evidence type="ECO:0000256" key="5">
    <source>
        <dbReference type="ARBA" id="ARBA00023136"/>
    </source>
</evidence>
<protein>
    <submittedName>
        <fullName evidence="8">DMT family transporter</fullName>
    </submittedName>
</protein>
<dbReference type="InterPro" id="IPR037185">
    <property type="entry name" value="EmrE-like"/>
</dbReference>
<evidence type="ECO:0000259" key="7">
    <source>
        <dbReference type="Pfam" id="PF00892"/>
    </source>
</evidence>
<feature type="domain" description="EamA" evidence="7">
    <location>
        <begin position="11"/>
        <end position="138"/>
    </location>
</feature>
<comment type="caution">
    <text evidence="8">The sequence shown here is derived from an EMBL/GenBank/DDBJ whole genome shotgun (WGS) entry which is preliminary data.</text>
</comment>
<comment type="subcellular location">
    <subcellularLocation>
        <location evidence="1">Membrane</location>
        <topology evidence="1">Multi-pass membrane protein</topology>
    </subcellularLocation>
</comment>